<organism evidence="3 4">
    <name type="scientific">Thiohalobacter thiocyanaticus</name>
    <dbReference type="NCBI Taxonomy" id="585455"/>
    <lineage>
        <taxon>Bacteria</taxon>
        <taxon>Pseudomonadati</taxon>
        <taxon>Pseudomonadota</taxon>
        <taxon>Gammaproteobacteria</taxon>
        <taxon>Thiohalobacterales</taxon>
        <taxon>Thiohalobacteraceae</taxon>
        <taxon>Thiohalobacter</taxon>
    </lineage>
</organism>
<dbReference type="Proteomes" id="UP000218765">
    <property type="component" value="Chromosome"/>
</dbReference>
<feature type="signal peptide" evidence="1">
    <location>
        <begin position="1"/>
        <end position="22"/>
    </location>
</feature>
<dbReference type="Gene3D" id="2.50.20.10">
    <property type="entry name" value="Lipoprotein localisation LolA/LolB/LppX"/>
    <property type="match status" value="1"/>
</dbReference>
<evidence type="ECO:0000313" key="3">
    <source>
        <dbReference type="EMBL" id="BAZ95104.1"/>
    </source>
</evidence>
<evidence type="ECO:0000313" key="4">
    <source>
        <dbReference type="Proteomes" id="UP000218765"/>
    </source>
</evidence>
<protein>
    <recommendedName>
        <fullName evidence="2">Uncharacterized protein TP-0789 domain-containing protein</fullName>
    </recommendedName>
</protein>
<accession>A0A1Z4VV84</accession>
<keyword evidence="4" id="KW-1185">Reference proteome</keyword>
<evidence type="ECO:0000256" key="1">
    <source>
        <dbReference type="SAM" id="SignalP"/>
    </source>
</evidence>
<dbReference type="AlphaFoldDB" id="A0A1Z4VV84"/>
<sequence>MISRWFTRLLLAILVLPAPALAADQPSPEARGLAIAQEMDRRDSGWGDYTAAMRMVLRNRQGEESIRELRTRFLEVEDDGDKSLIIFDQPRDVQGTALLSHTHALKPDDQWLYLPALKRVKRIASNNKSGPFMGSEFAYEDLTSQEVEKYSYRFLREEDYNGRPTFVIERYPEYEHSGYTRQVVWIDQQIHQPLQTVYHDRKDARLKTLTLHGYQQYADQYWRPAEMYMENHQTGKTTRLIWSDYQFGTGLTDRDFDRNSLKRAR</sequence>
<feature type="domain" description="Uncharacterized protein TP-0789" evidence="2">
    <location>
        <begin position="80"/>
        <end position="263"/>
    </location>
</feature>
<dbReference type="OrthoDB" id="9803781at2"/>
<dbReference type="PANTHER" id="PTHR37507:SF2">
    <property type="entry name" value="SPORULATION PROTEIN YDCC"/>
    <property type="match status" value="1"/>
</dbReference>
<dbReference type="InterPro" id="IPR033399">
    <property type="entry name" value="TP_0789-like"/>
</dbReference>
<dbReference type="Pfam" id="PF17131">
    <property type="entry name" value="LolA_like"/>
    <property type="match status" value="1"/>
</dbReference>
<name>A0A1Z4VV84_9GAMM</name>
<feature type="chain" id="PRO_5011989462" description="Uncharacterized protein TP-0789 domain-containing protein" evidence="1">
    <location>
        <begin position="23"/>
        <end position="265"/>
    </location>
</feature>
<dbReference type="CDD" id="cd16329">
    <property type="entry name" value="LolA_like"/>
    <property type="match status" value="1"/>
</dbReference>
<dbReference type="RefSeq" id="WP_096367127.1">
    <property type="nucleotide sequence ID" value="NZ_AP018052.1"/>
</dbReference>
<dbReference type="KEGG" id="ttc:FOKN1_2738"/>
<keyword evidence="1" id="KW-0732">Signal</keyword>
<dbReference type="InterPro" id="IPR052944">
    <property type="entry name" value="Sporulation_related"/>
</dbReference>
<evidence type="ECO:0000259" key="2">
    <source>
        <dbReference type="Pfam" id="PF17131"/>
    </source>
</evidence>
<dbReference type="EMBL" id="AP018052">
    <property type="protein sequence ID" value="BAZ95104.1"/>
    <property type="molecule type" value="Genomic_DNA"/>
</dbReference>
<reference evidence="3 4" key="1">
    <citation type="submission" date="2017-05" db="EMBL/GenBank/DDBJ databases">
        <title>Thiocyanate degradation by Thiohalobacter thiocyanaticus FOKN1.</title>
        <authorList>
            <person name="Oshiki M."/>
            <person name="Fukushima T."/>
            <person name="Kawano S."/>
            <person name="Nakagawa J."/>
        </authorList>
    </citation>
    <scope>NUCLEOTIDE SEQUENCE [LARGE SCALE GENOMIC DNA]</scope>
    <source>
        <strain evidence="3 4">FOKN1</strain>
    </source>
</reference>
<gene>
    <name evidence="3" type="ORF">FOKN1_2738</name>
</gene>
<proteinExistence type="predicted"/>
<dbReference type="PANTHER" id="PTHR37507">
    <property type="entry name" value="SPORULATION PROTEIN YDCC"/>
    <property type="match status" value="1"/>
</dbReference>